<evidence type="ECO:0000313" key="9">
    <source>
        <dbReference type="EMBL" id="MDM7854141.1"/>
    </source>
</evidence>
<dbReference type="RefSeq" id="WP_289453754.1">
    <property type="nucleotide sequence ID" value="NZ_JAUCGQ010000001.1"/>
</dbReference>
<accession>A0ABT7SD71</accession>
<dbReference type="Proteomes" id="UP001529338">
    <property type="component" value="Unassembled WGS sequence"/>
</dbReference>
<dbReference type="PANTHER" id="PTHR30472:SF24">
    <property type="entry name" value="FERRIC ENTEROBACTIN TRANSPORT SYSTEM PERMEASE PROTEIN FEPG"/>
    <property type="match status" value="1"/>
</dbReference>
<evidence type="ECO:0000256" key="2">
    <source>
        <dbReference type="ARBA" id="ARBA00007935"/>
    </source>
</evidence>
<organism evidence="9 10">
    <name type="scientific">Cellulomonas alba</name>
    <dbReference type="NCBI Taxonomy" id="3053467"/>
    <lineage>
        <taxon>Bacteria</taxon>
        <taxon>Bacillati</taxon>
        <taxon>Actinomycetota</taxon>
        <taxon>Actinomycetes</taxon>
        <taxon>Micrococcales</taxon>
        <taxon>Cellulomonadaceae</taxon>
        <taxon>Cellulomonas</taxon>
    </lineage>
</organism>
<evidence type="ECO:0000313" key="10">
    <source>
        <dbReference type="Proteomes" id="UP001529338"/>
    </source>
</evidence>
<name>A0ABT7SD71_9CELL</name>
<dbReference type="CDD" id="cd06550">
    <property type="entry name" value="TM_ABC_iron-siderophores_like"/>
    <property type="match status" value="1"/>
</dbReference>
<keyword evidence="5 8" id="KW-0812">Transmembrane</keyword>
<comment type="similarity">
    <text evidence="2">Belongs to the binding-protein-dependent transport system permease family. FecCD subfamily.</text>
</comment>
<feature type="transmembrane region" description="Helical" evidence="8">
    <location>
        <begin position="163"/>
        <end position="185"/>
    </location>
</feature>
<sequence length="352" mass="34721">MTTTLDVPRPDAAGAARDARALRRSHELRVVVVLGVLLAFAAAVSLCLGQAGLTPGEVLDVLLGRGDAISRFVVLELRGPRLATAVLVGACLGVSGALLQSVVRNVLASPDVVGLTAGASAAGVIGLVWLGLSGLALSGLVLVGALASAAAVYLLAWRDGLSGYRFVLVGIGVAALGTAVVSYVLTRGSVTDARVALTWLTGSLNGSGGTALTTLAASSLVAVPAALLQGRRLAVLELGDEAATALGVRAERARGLAVLTSVVLAAVAVAAAGPVAFVALVAGPVARRLTGTGGPPLLGAALVGALVVVVSDAVAQFAVPGTVFPVGVVTGIVGAPYLLWLLVRTNRAGRGG</sequence>
<feature type="transmembrane region" description="Helical" evidence="8">
    <location>
        <begin position="112"/>
        <end position="130"/>
    </location>
</feature>
<feature type="transmembrane region" description="Helical" evidence="8">
    <location>
        <begin position="136"/>
        <end position="156"/>
    </location>
</feature>
<feature type="transmembrane region" description="Helical" evidence="8">
    <location>
        <begin position="30"/>
        <end position="53"/>
    </location>
</feature>
<keyword evidence="10" id="KW-1185">Reference proteome</keyword>
<dbReference type="Gene3D" id="1.10.3470.10">
    <property type="entry name" value="ABC transporter involved in vitamin B12 uptake, BtuC"/>
    <property type="match status" value="1"/>
</dbReference>
<dbReference type="InterPro" id="IPR037294">
    <property type="entry name" value="ABC_BtuC-like"/>
</dbReference>
<evidence type="ECO:0000256" key="8">
    <source>
        <dbReference type="SAM" id="Phobius"/>
    </source>
</evidence>
<reference evidence="9 10" key="1">
    <citation type="submission" date="2023-06" db="EMBL/GenBank/DDBJ databases">
        <title>Cellulomonas sp. MW4 Whole genome sequence.</title>
        <authorList>
            <person name="Park S."/>
        </authorList>
    </citation>
    <scope>NUCLEOTIDE SEQUENCE [LARGE SCALE GENOMIC DNA]</scope>
    <source>
        <strain evidence="9 10">MW4</strain>
    </source>
</reference>
<comment type="caution">
    <text evidence="9">The sequence shown here is derived from an EMBL/GenBank/DDBJ whole genome shotgun (WGS) entry which is preliminary data.</text>
</comment>
<feature type="transmembrane region" description="Helical" evidence="8">
    <location>
        <begin position="256"/>
        <end position="285"/>
    </location>
</feature>
<feature type="transmembrane region" description="Helical" evidence="8">
    <location>
        <begin position="297"/>
        <end position="317"/>
    </location>
</feature>
<feature type="transmembrane region" description="Helical" evidence="8">
    <location>
        <begin position="323"/>
        <end position="343"/>
    </location>
</feature>
<keyword evidence="4" id="KW-1003">Cell membrane</keyword>
<dbReference type="SUPFAM" id="SSF81345">
    <property type="entry name" value="ABC transporter involved in vitamin B12 uptake, BtuC"/>
    <property type="match status" value="1"/>
</dbReference>
<dbReference type="Pfam" id="PF01032">
    <property type="entry name" value="FecCD"/>
    <property type="match status" value="1"/>
</dbReference>
<dbReference type="EMBL" id="JAUCGQ010000001">
    <property type="protein sequence ID" value="MDM7854141.1"/>
    <property type="molecule type" value="Genomic_DNA"/>
</dbReference>
<keyword evidence="6 8" id="KW-1133">Transmembrane helix</keyword>
<gene>
    <name evidence="9" type="ORF">QRT04_04280</name>
</gene>
<evidence type="ECO:0000256" key="6">
    <source>
        <dbReference type="ARBA" id="ARBA00022989"/>
    </source>
</evidence>
<keyword evidence="7 8" id="KW-0472">Membrane</keyword>
<dbReference type="InterPro" id="IPR000522">
    <property type="entry name" value="ABC_transptr_permease_BtuC"/>
</dbReference>
<evidence type="ECO:0000256" key="7">
    <source>
        <dbReference type="ARBA" id="ARBA00023136"/>
    </source>
</evidence>
<proteinExistence type="inferred from homology"/>
<evidence type="ECO:0000256" key="3">
    <source>
        <dbReference type="ARBA" id="ARBA00022448"/>
    </source>
</evidence>
<protein>
    <submittedName>
        <fullName evidence="9">Iron chelate uptake ABC transporter family permease subunit</fullName>
    </submittedName>
</protein>
<keyword evidence="3" id="KW-0813">Transport</keyword>
<evidence type="ECO:0000256" key="1">
    <source>
        <dbReference type="ARBA" id="ARBA00004651"/>
    </source>
</evidence>
<feature type="transmembrane region" description="Helical" evidence="8">
    <location>
        <begin position="82"/>
        <end position="100"/>
    </location>
</feature>
<evidence type="ECO:0000256" key="4">
    <source>
        <dbReference type="ARBA" id="ARBA00022475"/>
    </source>
</evidence>
<dbReference type="PANTHER" id="PTHR30472">
    <property type="entry name" value="FERRIC ENTEROBACTIN TRANSPORT SYSTEM PERMEASE PROTEIN"/>
    <property type="match status" value="1"/>
</dbReference>
<evidence type="ECO:0000256" key="5">
    <source>
        <dbReference type="ARBA" id="ARBA00022692"/>
    </source>
</evidence>
<comment type="subcellular location">
    <subcellularLocation>
        <location evidence="1">Cell membrane</location>
        <topology evidence="1">Multi-pass membrane protein</topology>
    </subcellularLocation>
</comment>